<keyword evidence="1" id="KW-0479">Metal-binding</keyword>
<reference evidence="5 6" key="1">
    <citation type="submission" date="2015-01" db="EMBL/GenBank/DDBJ databases">
        <title>The Genome Sequence of Cryptococcus gattii Ram5.</title>
        <authorList>
            <consortium name="The Broad Institute Genomics Platform"/>
            <person name="Cuomo C."/>
            <person name="Litvintseva A."/>
            <person name="Chen Y."/>
            <person name="Heitman J."/>
            <person name="Sun S."/>
            <person name="Springer D."/>
            <person name="Dromer F."/>
            <person name="Young S."/>
            <person name="Zeng Q."/>
            <person name="Gargeya S."/>
            <person name="Abouelleil A."/>
            <person name="Alvarado L."/>
            <person name="Chapman S.B."/>
            <person name="Gainer-Dewar J."/>
            <person name="Goldberg J."/>
            <person name="Griggs A."/>
            <person name="Gujja S."/>
            <person name="Hansen M."/>
            <person name="Howarth C."/>
            <person name="Imamovic A."/>
            <person name="Larimer J."/>
            <person name="Murphy C."/>
            <person name="Naylor J."/>
            <person name="Pearson M."/>
            <person name="Priest M."/>
            <person name="Roberts A."/>
            <person name="Saif S."/>
            <person name="Shea T."/>
            <person name="Sykes S."/>
            <person name="Wortman J."/>
            <person name="Nusbaum C."/>
            <person name="Birren B."/>
        </authorList>
    </citation>
    <scope>NUCLEOTIDE SEQUENCE [LARGE SCALE GENOMIC DNA]</scope>
    <source>
        <strain evidence="5 6">Ram5</strain>
    </source>
</reference>
<dbReference type="InterPro" id="IPR046347">
    <property type="entry name" value="bZIP_sf"/>
</dbReference>
<accession>A0A0D0V9S6</accession>
<keyword evidence="1" id="KW-0863">Zinc-finger</keyword>
<feature type="domain" description="BZIP" evidence="4">
    <location>
        <begin position="66"/>
        <end position="111"/>
    </location>
</feature>
<feature type="compositionally biased region" description="Polar residues" evidence="2">
    <location>
        <begin position="146"/>
        <end position="157"/>
    </location>
</feature>
<dbReference type="GO" id="GO:0043565">
    <property type="term" value="F:sequence-specific DNA binding"/>
    <property type="evidence" value="ECO:0007669"/>
    <property type="project" value="InterPro"/>
</dbReference>
<dbReference type="PROSITE" id="PS50114">
    <property type="entry name" value="GATA_ZN_FINGER_2"/>
    <property type="match status" value="1"/>
</dbReference>
<dbReference type="Proteomes" id="UP000053392">
    <property type="component" value="Unassembled WGS sequence"/>
</dbReference>
<keyword evidence="1" id="KW-0862">Zinc</keyword>
<keyword evidence="6" id="KW-1185">Reference proteome</keyword>
<evidence type="ECO:0000259" key="4">
    <source>
        <dbReference type="PROSITE" id="PS50217"/>
    </source>
</evidence>
<sequence>MDHLVLDPVIDPALADNSPQHTENHHQALQDSASPSPVPQPSQRITKTGRPSKARGTVPGSAADFRRREANRLAADRSRSRQAEKGAALENASRILSEENARLKEQIAALEGGTEGSDFHHAVQDAEHQPTPGQSRAGESHDDEQQVSQEGDAQTQEQEAHSHTILAALTDITGVDFSEGNEANWMQGMETFLKDSESGRLGELAAVATGHDDPQMQHQEKAEGPHISPFKIGNVSIPFPLPGQVPIPGTSAAVGLAAALNTEMERIIMEDLALTKAAIVKVENQISHLRAHPDADIDEISSDSSVIPLLPKDIFSEDVEVLQAAQTDMQNSISYLESTLPPVRGEFVKTRDDKTLEEKRIIDLVKEVKELEVREVDQKEKVLSNLRSVGTFVENLLTEEHTDNQYLTGAFSSPALARRRRGRPPKGEVSRTFYQSYLIGPLSQELDPKGKGRASAAKNPRRSRLGELPLTGHASSHEEDEHRTAASSQDTQTHLPDSHEPRTLQAAQHEQDHPDEQDTTEAVNRAEAYILSHLNASDATDDQDAVPHPEREDAIRLESTSFADFLPAQEALERQAEVSTSQHGDGDAFGQSASSNGQNHELVHVGQGNHDIPLSVLSRLKQGPPGSCDICMRTETTVWRKLVLGGIDHKVCNACGLYHSKFGVIRPPELWGDGKSLKKRRSTRPSADEDDTDIHTKKKMKKSIEEGSEQLEMLDDEHQELGNLVENHLSAQQREEEEAAAAAASENIGGTVADGSVIHEAVQPGGGLNEAEGNVFEV</sequence>
<dbReference type="Pfam" id="PF00170">
    <property type="entry name" value="bZIP_1"/>
    <property type="match status" value="1"/>
</dbReference>
<name>A0A0D0V9S6_9TREE</name>
<proteinExistence type="predicted"/>
<feature type="compositionally biased region" description="Basic and acidic residues" evidence="2">
    <location>
        <begin position="475"/>
        <end position="484"/>
    </location>
</feature>
<dbReference type="EMBL" id="KN847900">
    <property type="protein sequence ID" value="KIR41525.1"/>
    <property type="molecule type" value="Genomic_DNA"/>
</dbReference>
<evidence type="ECO:0000256" key="2">
    <source>
        <dbReference type="SAM" id="MobiDB-lite"/>
    </source>
</evidence>
<dbReference type="Gene3D" id="3.30.50.10">
    <property type="entry name" value="Erythroid Transcription Factor GATA-1, subunit A"/>
    <property type="match status" value="1"/>
</dbReference>
<dbReference type="SUPFAM" id="SSF57716">
    <property type="entry name" value="Glucocorticoid receptor-like (DNA-binding domain)"/>
    <property type="match status" value="1"/>
</dbReference>
<feature type="region of interest" description="Disordered" evidence="2">
    <location>
        <begin position="443"/>
        <end position="519"/>
    </location>
</feature>
<feature type="region of interest" description="Disordered" evidence="2">
    <location>
        <begin position="126"/>
        <end position="160"/>
    </location>
</feature>
<dbReference type="SMART" id="SM00401">
    <property type="entry name" value="ZnF_GATA"/>
    <property type="match status" value="1"/>
</dbReference>
<evidence type="ECO:0000259" key="3">
    <source>
        <dbReference type="PROSITE" id="PS50114"/>
    </source>
</evidence>
<dbReference type="CDD" id="cd14691">
    <property type="entry name" value="bZIP_XBP1"/>
    <property type="match status" value="1"/>
</dbReference>
<feature type="domain" description="GATA-type" evidence="3">
    <location>
        <begin position="622"/>
        <end position="680"/>
    </location>
</feature>
<dbReference type="GO" id="GO:0003700">
    <property type="term" value="F:DNA-binding transcription factor activity"/>
    <property type="evidence" value="ECO:0007669"/>
    <property type="project" value="InterPro"/>
</dbReference>
<gene>
    <name evidence="5" type="ORF">I313_02655</name>
</gene>
<organism evidence="5 6">
    <name type="scientific">Cryptococcus deuterogattii Ram5</name>
    <dbReference type="NCBI Taxonomy" id="1296110"/>
    <lineage>
        <taxon>Eukaryota</taxon>
        <taxon>Fungi</taxon>
        <taxon>Dikarya</taxon>
        <taxon>Basidiomycota</taxon>
        <taxon>Agaricomycotina</taxon>
        <taxon>Tremellomycetes</taxon>
        <taxon>Tremellales</taxon>
        <taxon>Cryptococcaceae</taxon>
        <taxon>Cryptococcus</taxon>
        <taxon>Cryptococcus gattii species complex</taxon>
    </lineage>
</organism>
<evidence type="ECO:0008006" key="7">
    <source>
        <dbReference type="Google" id="ProtNLM"/>
    </source>
</evidence>
<feature type="region of interest" description="Disordered" evidence="2">
    <location>
        <begin position="673"/>
        <end position="699"/>
    </location>
</feature>
<dbReference type="PROSITE" id="PS50217">
    <property type="entry name" value="BZIP"/>
    <property type="match status" value="1"/>
</dbReference>
<dbReference type="HOGENOM" id="CLU_360932_0_0_1"/>
<dbReference type="SUPFAM" id="SSF57959">
    <property type="entry name" value="Leucine zipper domain"/>
    <property type="match status" value="1"/>
</dbReference>
<dbReference type="InterPro" id="IPR013088">
    <property type="entry name" value="Znf_NHR/GATA"/>
</dbReference>
<evidence type="ECO:0000313" key="6">
    <source>
        <dbReference type="Proteomes" id="UP000053392"/>
    </source>
</evidence>
<evidence type="ECO:0000256" key="1">
    <source>
        <dbReference type="PROSITE-ProRule" id="PRU00094"/>
    </source>
</evidence>
<feature type="region of interest" description="Disordered" evidence="2">
    <location>
        <begin position="1"/>
        <end position="88"/>
    </location>
</feature>
<dbReference type="OrthoDB" id="515401at2759"/>
<feature type="compositionally biased region" description="Basic and acidic residues" evidence="2">
    <location>
        <begin position="64"/>
        <end position="84"/>
    </location>
</feature>
<feature type="compositionally biased region" description="Polar residues" evidence="2">
    <location>
        <begin position="485"/>
        <end position="495"/>
    </location>
</feature>
<dbReference type="GO" id="GO:0008270">
    <property type="term" value="F:zinc ion binding"/>
    <property type="evidence" value="ECO:0007669"/>
    <property type="project" value="UniProtKB-KW"/>
</dbReference>
<evidence type="ECO:0000313" key="5">
    <source>
        <dbReference type="EMBL" id="KIR41525.1"/>
    </source>
</evidence>
<dbReference type="Gene3D" id="1.20.5.170">
    <property type="match status" value="1"/>
</dbReference>
<dbReference type="SMART" id="SM00338">
    <property type="entry name" value="BRLZ"/>
    <property type="match status" value="1"/>
</dbReference>
<protein>
    <recommendedName>
        <fullName evidence="7">GATA-type domain-containing protein</fullName>
    </recommendedName>
</protein>
<dbReference type="InterPro" id="IPR000679">
    <property type="entry name" value="Znf_GATA"/>
</dbReference>
<dbReference type="AlphaFoldDB" id="A0A0D0V9S6"/>
<dbReference type="PROSITE" id="PS00344">
    <property type="entry name" value="GATA_ZN_FINGER_1"/>
    <property type="match status" value="1"/>
</dbReference>
<dbReference type="InterPro" id="IPR004827">
    <property type="entry name" value="bZIP"/>
</dbReference>